<dbReference type="AlphaFoldDB" id="M4BH09"/>
<evidence type="ECO:0000313" key="2">
    <source>
        <dbReference type="EnsemblProtists" id="HpaP805684"/>
    </source>
</evidence>
<proteinExistence type="predicted"/>
<name>M4BH09_HYAAE</name>
<reference evidence="2" key="2">
    <citation type="submission" date="2015-06" db="UniProtKB">
        <authorList>
            <consortium name="EnsemblProtists"/>
        </authorList>
    </citation>
    <scope>IDENTIFICATION</scope>
    <source>
        <strain evidence="2">Emoy2</strain>
    </source>
</reference>
<feature type="compositionally biased region" description="Basic and acidic residues" evidence="1">
    <location>
        <begin position="17"/>
        <end position="36"/>
    </location>
</feature>
<dbReference type="VEuPathDB" id="FungiDB:HpaG805684"/>
<protein>
    <submittedName>
        <fullName evidence="2">Uncharacterized protein</fullName>
    </submittedName>
</protein>
<keyword evidence="3" id="KW-1185">Reference proteome</keyword>
<dbReference type="InParanoid" id="M4BH09"/>
<dbReference type="Proteomes" id="UP000011713">
    <property type="component" value="Unassembled WGS sequence"/>
</dbReference>
<dbReference type="HOGENOM" id="CLU_3054452_0_0_1"/>
<dbReference type="EnsemblProtists" id="HpaT805684">
    <property type="protein sequence ID" value="HpaP805684"/>
    <property type="gene ID" value="HpaG805684"/>
</dbReference>
<dbReference type="EMBL" id="JH598246">
    <property type="status" value="NOT_ANNOTATED_CDS"/>
    <property type="molecule type" value="Genomic_DNA"/>
</dbReference>
<accession>M4BH09</accession>
<reference evidence="3" key="1">
    <citation type="journal article" date="2010" name="Science">
        <title>Signatures of adaptation to obligate biotrophy in the Hyaloperonospora arabidopsidis genome.</title>
        <authorList>
            <person name="Baxter L."/>
            <person name="Tripathy S."/>
            <person name="Ishaque N."/>
            <person name="Boot N."/>
            <person name="Cabral A."/>
            <person name="Kemen E."/>
            <person name="Thines M."/>
            <person name="Ah-Fong A."/>
            <person name="Anderson R."/>
            <person name="Badejoko W."/>
            <person name="Bittner-Eddy P."/>
            <person name="Boore J.L."/>
            <person name="Chibucos M.C."/>
            <person name="Coates M."/>
            <person name="Dehal P."/>
            <person name="Delehaunty K."/>
            <person name="Dong S."/>
            <person name="Downton P."/>
            <person name="Dumas B."/>
            <person name="Fabro G."/>
            <person name="Fronick C."/>
            <person name="Fuerstenberg S.I."/>
            <person name="Fulton L."/>
            <person name="Gaulin E."/>
            <person name="Govers F."/>
            <person name="Hughes L."/>
            <person name="Humphray S."/>
            <person name="Jiang R.H."/>
            <person name="Judelson H."/>
            <person name="Kamoun S."/>
            <person name="Kyung K."/>
            <person name="Meijer H."/>
            <person name="Minx P."/>
            <person name="Morris P."/>
            <person name="Nelson J."/>
            <person name="Phuntumart V."/>
            <person name="Qutob D."/>
            <person name="Rehmany A."/>
            <person name="Rougon-Cardoso A."/>
            <person name="Ryden P."/>
            <person name="Torto-Alalibo T."/>
            <person name="Studholme D."/>
            <person name="Wang Y."/>
            <person name="Win J."/>
            <person name="Wood J."/>
            <person name="Clifton S.W."/>
            <person name="Rogers J."/>
            <person name="Van den Ackerveken G."/>
            <person name="Jones J.D."/>
            <person name="McDowell J.M."/>
            <person name="Beynon J."/>
            <person name="Tyler B.M."/>
        </authorList>
    </citation>
    <scope>NUCLEOTIDE SEQUENCE [LARGE SCALE GENOMIC DNA]</scope>
    <source>
        <strain evidence="3">Emoy2</strain>
    </source>
</reference>
<feature type="region of interest" description="Disordered" evidence="1">
    <location>
        <begin position="1"/>
        <end position="36"/>
    </location>
</feature>
<organism evidence="2 3">
    <name type="scientific">Hyaloperonospora arabidopsidis (strain Emoy2)</name>
    <name type="common">Downy mildew agent</name>
    <name type="synonym">Peronospora arabidopsidis</name>
    <dbReference type="NCBI Taxonomy" id="559515"/>
    <lineage>
        <taxon>Eukaryota</taxon>
        <taxon>Sar</taxon>
        <taxon>Stramenopiles</taxon>
        <taxon>Oomycota</taxon>
        <taxon>Peronosporomycetes</taxon>
        <taxon>Peronosporales</taxon>
        <taxon>Peronosporaceae</taxon>
        <taxon>Hyaloperonospora</taxon>
    </lineage>
</organism>
<evidence type="ECO:0000256" key="1">
    <source>
        <dbReference type="SAM" id="MobiDB-lite"/>
    </source>
</evidence>
<sequence>MQKDEMSGCATRQRGKIGAEETKMRGKNLEEGIRKKEGNERKTASCRCIFLRRS</sequence>
<evidence type="ECO:0000313" key="3">
    <source>
        <dbReference type="Proteomes" id="UP000011713"/>
    </source>
</evidence>